<keyword evidence="1" id="KW-0175">Coiled coil</keyword>
<reference evidence="2 3" key="1">
    <citation type="submission" date="2013-03" db="EMBL/GenBank/DDBJ databases">
        <title>Assembly of a new bacterial strain Brevibacillus borstelensis AK1.</title>
        <authorList>
            <person name="Rajan I."/>
            <person name="PoliReddy D."/>
            <person name="Sugumar T."/>
            <person name="Rathinam K."/>
            <person name="Alqarawi S."/>
            <person name="Khalil A.B."/>
            <person name="Sivakumar N."/>
        </authorList>
    </citation>
    <scope>NUCLEOTIDE SEQUENCE [LARGE SCALE GENOMIC DNA]</scope>
    <source>
        <strain evidence="2 3">AK1</strain>
    </source>
</reference>
<proteinExistence type="predicted"/>
<dbReference type="NCBIfam" id="TIGR04398">
    <property type="entry name" value="SLAP_DUP"/>
    <property type="match status" value="1"/>
</dbReference>
<dbReference type="Proteomes" id="UP000012081">
    <property type="component" value="Unassembled WGS sequence"/>
</dbReference>
<dbReference type="STRING" id="1300222.I532_24824"/>
<comment type="caution">
    <text evidence="2">The sequence shown here is derived from an EMBL/GenBank/DDBJ whole genome shotgun (WGS) entry which is preliminary data.</text>
</comment>
<dbReference type="PATRIC" id="fig|1300222.3.peg.5206"/>
<name>M8E3B3_9BACL</name>
<dbReference type="AlphaFoldDB" id="M8E3B3"/>
<dbReference type="EMBL" id="APBN01000025">
    <property type="protein sequence ID" value="EMT49960.1"/>
    <property type="molecule type" value="Genomic_DNA"/>
</dbReference>
<feature type="coiled-coil region" evidence="1">
    <location>
        <begin position="159"/>
        <end position="193"/>
    </location>
</feature>
<protein>
    <submittedName>
        <fullName evidence="2">Uncharacterized protein</fullName>
    </submittedName>
</protein>
<evidence type="ECO:0000313" key="3">
    <source>
        <dbReference type="Proteomes" id="UP000012081"/>
    </source>
</evidence>
<feature type="non-terminal residue" evidence="2">
    <location>
        <position position="1"/>
    </location>
</feature>
<organism evidence="2 3">
    <name type="scientific">Brevibacillus borstelensis AK1</name>
    <dbReference type="NCBI Taxonomy" id="1300222"/>
    <lineage>
        <taxon>Bacteria</taxon>
        <taxon>Bacillati</taxon>
        <taxon>Bacillota</taxon>
        <taxon>Bacilli</taxon>
        <taxon>Bacillales</taxon>
        <taxon>Paenibacillaceae</taxon>
        <taxon>Brevibacillus</taxon>
    </lineage>
</organism>
<evidence type="ECO:0000313" key="2">
    <source>
        <dbReference type="EMBL" id="EMT49960.1"/>
    </source>
</evidence>
<sequence>EEDSEPRMVRNEEDSKPCLVLDKEDSKPGMVCNEEDSKPCLVCNEEDSEPCLVFDEEDGEPRMVFDEEDSKPGVELDTQGSQLCTKRNRRLLQQCTKVIWLSRPDDGKDVTMQLKKISSIMMATCLLLFLAACGGESSTSAPATGPENGADRKLQYRAEQLANLQQEDLEERIKQLEAVKDQLKAKRDEIIGQGGKWVESKLSVLEHQEPFRTEEMKKYLTTLMDLYLPLAEGSVDVVPVTAAYQEDGSLLAVMLLRNGVPGKTLTSADLSKAVLTIYQADGQKVVEVPFAPNAQDIGSLSTGEARPLSIVVDKKDVLNSNYSFQQEGYVFTLQGF</sequence>
<gene>
    <name evidence="2" type="ORF">I532_24824</name>
</gene>
<accession>M8E3B3</accession>
<keyword evidence="3" id="KW-1185">Reference proteome</keyword>
<evidence type="ECO:0000256" key="1">
    <source>
        <dbReference type="SAM" id="Coils"/>
    </source>
</evidence>
<dbReference type="RefSeq" id="WP_003393136.1">
    <property type="nucleotide sequence ID" value="NZ_APBN01000025.1"/>
</dbReference>
<dbReference type="InterPro" id="IPR030910">
    <property type="entry name" value="SLAP_dom"/>
</dbReference>